<dbReference type="EMBL" id="LDEV01000120">
    <property type="protein sequence ID" value="KLJ13705.1"/>
    <property type="molecule type" value="Genomic_DNA"/>
</dbReference>
<dbReference type="OrthoDB" id="10544682at2759"/>
<protein>
    <submittedName>
        <fullName evidence="2">Uncharacterized protein</fullName>
    </submittedName>
</protein>
<evidence type="ECO:0000313" key="3">
    <source>
        <dbReference type="Proteomes" id="UP000053573"/>
    </source>
</evidence>
<reference evidence="3" key="1">
    <citation type="journal article" date="2015" name="PLoS Genet.">
        <title>The dynamic genome and transcriptome of the human fungal pathogen Blastomyces and close relative Emmonsia.</title>
        <authorList>
            <person name="Munoz J.F."/>
            <person name="Gauthier G.M."/>
            <person name="Desjardins C.A."/>
            <person name="Gallo J.E."/>
            <person name="Holder J."/>
            <person name="Sullivan T.D."/>
            <person name="Marty A.J."/>
            <person name="Carmen J.C."/>
            <person name="Chen Z."/>
            <person name="Ding L."/>
            <person name="Gujja S."/>
            <person name="Magrini V."/>
            <person name="Misas E."/>
            <person name="Mitreva M."/>
            <person name="Priest M."/>
            <person name="Saif S."/>
            <person name="Whiston E.A."/>
            <person name="Young S."/>
            <person name="Zeng Q."/>
            <person name="Goldman W.E."/>
            <person name="Mardis E.R."/>
            <person name="Taylor J.W."/>
            <person name="McEwen J.G."/>
            <person name="Clay O.K."/>
            <person name="Klein B.S."/>
            <person name="Cuomo C.A."/>
        </authorList>
    </citation>
    <scope>NUCLEOTIDE SEQUENCE [LARGE SCALE GENOMIC DNA]</scope>
    <source>
        <strain evidence="3">UAMH 139</strain>
    </source>
</reference>
<gene>
    <name evidence="2" type="ORF">EMPG_11371</name>
</gene>
<dbReference type="Proteomes" id="UP000053573">
    <property type="component" value="Unassembled WGS sequence"/>
</dbReference>
<name>A0A0H1BQT3_9EURO</name>
<feature type="non-terminal residue" evidence="2">
    <location>
        <position position="64"/>
    </location>
</feature>
<dbReference type="AlphaFoldDB" id="A0A0H1BQT3"/>
<evidence type="ECO:0000313" key="2">
    <source>
        <dbReference type="EMBL" id="KLJ13705.1"/>
    </source>
</evidence>
<dbReference type="STRING" id="2060906.A0A0H1BQT3"/>
<evidence type="ECO:0000256" key="1">
    <source>
        <dbReference type="SAM" id="MobiDB-lite"/>
    </source>
</evidence>
<organism evidence="2 3">
    <name type="scientific">Blastomyces silverae</name>
    <dbReference type="NCBI Taxonomy" id="2060906"/>
    <lineage>
        <taxon>Eukaryota</taxon>
        <taxon>Fungi</taxon>
        <taxon>Dikarya</taxon>
        <taxon>Ascomycota</taxon>
        <taxon>Pezizomycotina</taxon>
        <taxon>Eurotiomycetes</taxon>
        <taxon>Eurotiomycetidae</taxon>
        <taxon>Onygenales</taxon>
        <taxon>Ajellomycetaceae</taxon>
        <taxon>Blastomyces</taxon>
    </lineage>
</organism>
<sequence>KINNTARIKEFKEKKKKKKKNKNNKNNSESKTQLAITDDSEIFQMINFTEIINILICFVKSYQN</sequence>
<comment type="caution">
    <text evidence="2">The sequence shown here is derived from an EMBL/GenBank/DDBJ whole genome shotgun (WGS) entry which is preliminary data.</text>
</comment>
<accession>A0A0H1BQT3</accession>
<proteinExistence type="predicted"/>
<feature type="non-terminal residue" evidence="2">
    <location>
        <position position="1"/>
    </location>
</feature>
<keyword evidence="3" id="KW-1185">Reference proteome</keyword>
<feature type="region of interest" description="Disordered" evidence="1">
    <location>
        <begin position="1"/>
        <end position="32"/>
    </location>
</feature>
<feature type="compositionally biased region" description="Basic residues" evidence="1">
    <location>
        <begin position="14"/>
        <end position="23"/>
    </location>
</feature>